<dbReference type="AlphaFoldDB" id="A0A1M6V136"/>
<dbReference type="InterPro" id="IPR051532">
    <property type="entry name" value="Ester_Hydrolysis_Enzymes"/>
</dbReference>
<keyword evidence="3" id="KW-1185">Reference proteome</keyword>
<evidence type="ECO:0000313" key="3">
    <source>
        <dbReference type="Proteomes" id="UP000184386"/>
    </source>
</evidence>
<gene>
    <name evidence="2" type="ORF">SAMN02745136_03268</name>
</gene>
<dbReference type="Gene3D" id="3.40.50.1110">
    <property type="entry name" value="SGNH hydrolase"/>
    <property type="match status" value="1"/>
</dbReference>
<accession>A0A1M6V136</accession>
<dbReference type="OrthoDB" id="9794725at2"/>
<feature type="domain" description="SGNH hydrolase-type esterase" evidence="1">
    <location>
        <begin position="12"/>
        <end position="195"/>
    </location>
</feature>
<dbReference type="STRING" id="1121322.SAMN02745136_03268"/>
<dbReference type="InterPro" id="IPR036514">
    <property type="entry name" value="SGNH_hydro_sf"/>
</dbReference>
<evidence type="ECO:0000313" key="2">
    <source>
        <dbReference type="EMBL" id="SHK75101.1"/>
    </source>
</evidence>
<dbReference type="PANTHER" id="PTHR30383">
    <property type="entry name" value="THIOESTERASE 1/PROTEASE 1/LYSOPHOSPHOLIPASE L1"/>
    <property type="match status" value="1"/>
</dbReference>
<dbReference type="InterPro" id="IPR013830">
    <property type="entry name" value="SGNH_hydro"/>
</dbReference>
<dbReference type="Proteomes" id="UP000184386">
    <property type="component" value="Unassembled WGS sequence"/>
</dbReference>
<dbReference type="CDD" id="cd01834">
    <property type="entry name" value="SGNH_hydrolase_like_2"/>
    <property type="match status" value="1"/>
</dbReference>
<dbReference type="GO" id="GO:0004622">
    <property type="term" value="F:phosphatidylcholine lysophospholipase activity"/>
    <property type="evidence" value="ECO:0007669"/>
    <property type="project" value="TreeGrafter"/>
</dbReference>
<sequence>MLKENGVVLFQGDSVTDCGRNREDEKDMGNGYPLLISSWFQARYPEKNIRFINKGISGNRVTDLESRWDTDCINLEPAFVSILIGINDTWRRYDNNDPTSVQDFENTYRKIILQVKEKTNAEIMLCEPFVLPVPEDRKEWREDLDPKIHAVRSLAREFHTLLLPLDGLINSAAAQRSPETWAADGVHPTMAGHALIAQEWIRKAGF</sequence>
<dbReference type="Pfam" id="PF13472">
    <property type="entry name" value="Lipase_GDSL_2"/>
    <property type="match status" value="1"/>
</dbReference>
<evidence type="ECO:0000259" key="1">
    <source>
        <dbReference type="Pfam" id="PF13472"/>
    </source>
</evidence>
<organism evidence="2 3">
    <name type="scientific">Anaerocolumna jejuensis DSM 15929</name>
    <dbReference type="NCBI Taxonomy" id="1121322"/>
    <lineage>
        <taxon>Bacteria</taxon>
        <taxon>Bacillati</taxon>
        <taxon>Bacillota</taxon>
        <taxon>Clostridia</taxon>
        <taxon>Lachnospirales</taxon>
        <taxon>Lachnospiraceae</taxon>
        <taxon>Anaerocolumna</taxon>
    </lineage>
</organism>
<dbReference type="PANTHER" id="PTHR30383:SF5">
    <property type="entry name" value="SGNH HYDROLASE-TYPE ESTERASE DOMAIN-CONTAINING PROTEIN"/>
    <property type="match status" value="1"/>
</dbReference>
<dbReference type="RefSeq" id="WP_073277841.1">
    <property type="nucleotide sequence ID" value="NZ_FRAC01000016.1"/>
</dbReference>
<dbReference type="EMBL" id="FRAC01000016">
    <property type="protein sequence ID" value="SHK75101.1"/>
    <property type="molecule type" value="Genomic_DNA"/>
</dbReference>
<proteinExistence type="predicted"/>
<protein>
    <submittedName>
        <fullName evidence="2">Lysophospholipase L1</fullName>
    </submittedName>
</protein>
<name>A0A1M6V136_9FIRM</name>
<reference evidence="2 3" key="1">
    <citation type="submission" date="2016-11" db="EMBL/GenBank/DDBJ databases">
        <authorList>
            <person name="Jaros S."/>
            <person name="Januszkiewicz K."/>
            <person name="Wedrychowicz H."/>
        </authorList>
    </citation>
    <scope>NUCLEOTIDE SEQUENCE [LARGE SCALE GENOMIC DNA]</scope>
    <source>
        <strain evidence="2 3">DSM 15929</strain>
    </source>
</reference>
<dbReference type="SUPFAM" id="SSF52266">
    <property type="entry name" value="SGNH hydrolase"/>
    <property type="match status" value="1"/>
</dbReference>